<gene>
    <name evidence="2" type="ORF">ACFOZ7_01825</name>
</gene>
<keyword evidence="1" id="KW-1133">Transmembrane helix</keyword>
<name>A0ABD5NUP6_9EURY</name>
<evidence type="ECO:0000313" key="3">
    <source>
        <dbReference type="Proteomes" id="UP001595821"/>
    </source>
</evidence>
<dbReference type="GeneID" id="71855296"/>
<proteinExistence type="predicted"/>
<dbReference type="EMBL" id="JBHSDJ010000003">
    <property type="protein sequence ID" value="MFC4245751.1"/>
    <property type="molecule type" value="Genomic_DNA"/>
</dbReference>
<dbReference type="RefSeq" id="WP_246969069.1">
    <property type="nucleotide sequence ID" value="NZ_CP095397.1"/>
</dbReference>
<feature type="transmembrane region" description="Helical" evidence="1">
    <location>
        <begin position="14"/>
        <end position="35"/>
    </location>
</feature>
<evidence type="ECO:0000313" key="2">
    <source>
        <dbReference type="EMBL" id="MFC4245751.1"/>
    </source>
</evidence>
<sequence>MTLRDHLQNQRPQYILLWALAVTFVVLALAGIPLFGLEPTMLAILAAVFAALTAEYSRQETCNST</sequence>
<dbReference type="AlphaFoldDB" id="A0ABD5NUP6"/>
<keyword evidence="1" id="KW-0472">Membrane</keyword>
<organism evidence="2 3">
    <name type="scientific">Natribaculum luteum</name>
    <dbReference type="NCBI Taxonomy" id="1586232"/>
    <lineage>
        <taxon>Archaea</taxon>
        <taxon>Methanobacteriati</taxon>
        <taxon>Methanobacteriota</taxon>
        <taxon>Stenosarchaea group</taxon>
        <taxon>Halobacteria</taxon>
        <taxon>Halobacteriales</taxon>
        <taxon>Natrialbaceae</taxon>
        <taxon>Natribaculum</taxon>
    </lineage>
</organism>
<reference evidence="2 3" key="1">
    <citation type="journal article" date="2014" name="Int. J. Syst. Evol. Microbiol.">
        <title>Complete genome sequence of Corynebacterium casei LMG S-19264T (=DSM 44701T), isolated from a smear-ripened cheese.</title>
        <authorList>
            <consortium name="US DOE Joint Genome Institute (JGI-PGF)"/>
            <person name="Walter F."/>
            <person name="Albersmeier A."/>
            <person name="Kalinowski J."/>
            <person name="Ruckert C."/>
        </authorList>
    </citation>
    <scope>NUCLEOTIDE SEQUENCE [LARGE SCALE GENOMIC DNA]</scope>
    <source>
        <strain evidence="2 3">IBRC-M 10912</strain>
    </source>
</reference>
<comment type="caution">
    <text evidence="2">The sequence shown here is derived from an EMBL/GenBank/DDBJ whole genome shotgun (WGS) entry which is preliminary data.</text>
</comment>
<keyword evidence="1" id="KW-0812">Transmembrane</keyword>
<protein>
    <submittedName>
        <fullName evidence="2">Uncharacterized protein</fullName>
    </submittedName>
</protein>
<dbReference type="Proteomes" id="UP001595821">
    <property type="component" value="Unassembled WGS sequence"/>
</dbReference>
<evidence type="ECO:0000256" key="1">
    <source>
        <dbReference type="SAM" id="Phobius"/>
    </source>
</evidence>
<accession>A0ABD5NUP6</accession>